<organism evidence="4 5">
    <name type="scientific">Herpetosiphon geysericola</name>
    <dbReference type="NCBI Taxonomy" id="70996"/>
    <lineage>
        <taxon>Bacteria</taxon>
        <taxon>Bacillati</taxon>
        <taxon>Chloroflexota</taxon>
        <taxon>Chloroflexia</taxon>
        <taxon>Herpetosiphonales</taxon>
        <taxon>Herpetosiphonaceae</taxon>
        <taxon>Herpetosiphon</taxon>
    </lineage>
</organism>
<dbReference type="STRING" id="70996.SE18_18250"/>
<dbReference type="AlphaFoldDB" id="A0A0P6Y0X4"/>
<keyword evidence="5" id="KW-1185">Reference proteome</keyword>
<dbReference type="InterPro" id="IPR017871">
    <property type="entry name" value="ABC_transporter-like_CS"/>
</dbReference>
<dbReference type="InterPro" id="IPR027417">
    <property type="entry name" value="P-loop_NTPase"/>
</dbReference>
<dbReference type="GO" id="GO:0016887">
    <property type="term" value="F:ATP hydrolysis activity"/>
    <property type="evidence" value="ECO:0007669"/>
    <property type="project" value="InterPro"/>
</dbReference>
<dbReference type="Pfam" id="PF12848">
    <property type="entry name" value="ABC_tran_Xtn"/>
    <property type="match status" value="1"/>
</dbReference>
<proteinExistence type="predicted"/>
<dbReference type="PATRIC" id="fig|70996.4.peg.528"/>
<gene>
    <name evidence="4" type="ORF">SE18_18250</name>
</gene>
<dbReference type="CDD" id="cd03221">
    <property type="entry name" value="ABCF_EF-3"/>
    <property type="match status" value="2"/>
</dbReference>
<evidence type="ECO:0000256" key="2">
    <source>
        <dbReference type="ARBA" id="ARBA00022840"/>
    </source>
</evidence>
<feature type="domain" description="ABC transporter" evidence="3">
    <location>
        <begin position="4"/>
        <end position="262"/>
    </location>
</feature>
<dbReference type="Pfam" id="PF00005">
    <property type="entry name" value="ABC_tran"/>
    <property type="match status" value="2"/>
</dbReference>
<dbReference type="InterPro" id="IPR003593">
    <property type="entry name" value="AAA+_ATPase"/>
</dbReference>
<dbReference type="Gene3D" id="3.40.50.300">
    <property type="entry name" value="P-loop containing nucleotide triphosphate hydrolases"/>
    <property type="match status" value="2"/>
</dbReference>
<dbReference type="SUPFAM" id="SSF52540">
    <property type="entry name" value="P-loop containing nucleoside triphosphate hydrolases"/>
    <property type="match status" value="2"/>
</dbReference>
<dbReference type="FunFam" id="3.40.50.300:FF:000011">
    <property type="entry name" value="Putative ABC transporter ATP-binding component"/>
    <property type="match status" value="1"/>
</dbReference>
<sequence>MIIASAQNLHYSVGGRSILNGLNWEIHERARIGLVGANGAGKSTLLRLLAGFETPTAGLITTRRGLRIAYLSQHIVGDQRNPMQTVMAARPDLAELEAQIQACETQLGEPAIANDLKRMNQVLEQHSRLLNQFEELGGSMLANDARGYLQQFGFDANDLNLPTSALSGGQRKMIGLASCLMQRPDLLLLDEPETHLDLNRREFLEATIREFSGAVVIVAHDRYLLDETITSVVHLEDGKTSLWLGNYSTYAVNRQLALQRQQQDFVAQQKEINRLEEAIKRFQLWASMVPNERHIKQARVKQMQIDKLDKVEKPVLERRKVGLSLRSEQRGGQKIIDLRDVSMSFGDDLVLLGIEQTIWRGERVGIIGQNGSGKSVLGKLMHGQYEPSDGMVWVGPSIEIGYFAQGVETLDHNQTPIDVVRLTRSMYEGQAVAFLGGFLFSYNQCRQTIGSLSGGERARLQLALLMLAKPNCLILDEPTNHLDIDSVEVLEDALERYDGTVIVISHDRYFLDRVVDRVWAVADGSLSAHLGGYSAWREASKAPPPPVIEPVVVKAKAKAKK</sequence>
<keyword evidence="2" id="KW-0067">ATP-binding</keyword>
<keyword evidence="1" id="KW-0547">Nucleotide-binding</keyword>
<comment type="caution">
    <text evidence="4">The sequence shown here is derived from an EMBL/GenBank/DDBJ whole genome shotgun (WGS) entry which is preliminary data.</text>
</comment>
<dbReference type="InterPro" id="IPR051309">
    <property type="entry name" value="ABCF_ATPase"/>
</dbReference>
<dbReference type="SMART" id="SM00382">
    <property type="entry name" value="AAA"/>
    <property type="match status" value="2"/>
</dbReference>
<reference evidence="4 5" key="1">
    <citation type="submission" date="2015-07" db="EMBL/GenBank/DDBJ databases">
        <title>Whole genome sequence of Herpetosiphon geysericola DSM 7119.</title>
        <authorList>
            <person name="Hemp J."/>
            <person name="Ward L.M."/>
            <person name="Pace L.A."/>
            <person name="Fischer W.W."/>
        </authorList>
    </citation>
    <scope>NUCLEOTIDE SEQUENCE [LARGE SCALE GENOMIC DNA]</scope>
    <source>
        <strain evidence="4 5">DSM 7119</strain>
    </source>
</reference>
<dbReference type="PANTHER" id="PTHR42855:SF2">
    <property type="entry name" value="DRUG RESISTANCE ABC TRANSPORTER,ATP-BINDING PROTEIN"/>
    <property type="match status" value="1"/>
</dbReference>
<dbReference type="PROSITE" id="PS00211">
    <property type="entry name" value="ABC_TRANSPORTER_1"/>
    <property type="match status" value="2"/>
</dbReference>
<evidence type="ECO:0000256" key="1">
    <source>
        <dbReference type="ARBA" id="ARBA00022741"/>
    </source>
</evidence>
<dbReference type="GO" id="GO:0005524">
    <property type="term" value="F:ATP binding"/>
    <property type="evidence" value="ECO:0007669"/>
    <property type="project" value="UniProtKB-KW"/>
</dbReference>
<dbReference type="InterPro" id="IPR003439">
    <property type="entry name" value="ABC_transporter-like_ATP-bd"/>
</dbReference>
<dbReference type="OrthoDB" id="9801441at2"/>
<protein>
    <recommendedName>
        <fullName evidence="3">ABC transporter domain-containing protein</fullName>
    </recommendedName>
</protein>
<dbReference type="PANTHER" id="PTHR42855">
    <property type="entry name" value="ABC TRANSPORTER ATP-BINDING SUBUNIT"/>
    <property type="match status" value="1"/>
</dbReference>
<evidence type="ECO:0000259" key="3">
    <source>
        <dbReference type="PROSITE" id="PS50893"/>
    </source>
</evidence>
<dbReference type="EMBL" id="LGKP01000025">
    <property type="protein sequence ID" value="KPL85557.1"/>
    <property type="molecule type" value="Genomic_DNA"/>
</dbReference>
<dbReference type="NCBIfam" id="NF000355">
    <property type="entry name" value="ribo_prot_ABC_F"/>
    <property type="match status" value="1"/>
</dbReference>
<dbReference type="PROSITE" id="PS50893">
    <property type="entry name" value="ABC_TRANSPORTER_2"/>
    <property type="match status" value="2"/>
</dbReference>
<feature type="domain" description="ABC transporter" evidence="3">
    <location>
        <begin position="336"/>
        <end position="548"/>
    </location>
</feature>
<dbReference type="InterPro" id="IPR032781">
    <property type="entry name" value="ABC_tran_Xtn"/>
</dbReference>
<accession>A0A0P6Y0X4</accession>
<evidence type="ECO:0000313" key="4">
    <source>
        <dbReference type="EMBL" id="KPL85557.1"/>
    </source>
</evidence>
<dbReference type="RefSeq" id="WP_054535876.1">
    <property type="nucleotide sequence ID" value="NZ_LGKP01000025.1"/>
</dbReference>
<dbReference type="Proteomes" id="UP000050277">
    <property type="component" value="Unassembled WGS sequence"/>
</dbReference>
<evidence type="ECO:0000313" key="5">
    <source>
        <dbReference type="Proteomes" id="UP000050277"/>
    </source>
</evidence>
<name>A0A0P6Y0X4_9CHLR</name>